<keyword evidence="2" id="KW-1185">Reference proteome</keyword>
<dbReference type="Proteomes" id="UP001230649">
    <property type="component" value="Unassembled WGS sequence"/>
</dbReference>
<comment type="caution">
    <text evidence="1">The sequence shown here is derived from an EMBL/GenBank/DDBJ whole genome shotgun (WGS) entry which is preliminary data.</text>
</comment>
<name>A0ACC2V5D9_9TREE</name>
<evidence type="ECO:0000313" key="1">
    <source>
        <dbReference type="EMBL" id="KAJ9094555.1"/>
    </source>
</evidence>
<dbReference type="EMBL" id="JASBWS010000137">
    <property type="protein sequence ID" value="KAJ9094555.1"/>
    <property type="molecule type" value="Genomic_DNA"/>
</dbReference>
<gene>
    <name evidence="1" type="ORF">QFC20_006870</name>
</gene>
<sequence length="732" mass="78754">MSARNQLDPSSGASTPIDEHHEENAHVLPPLRTFGTANYASSASRQTPPSPTSPSRTQGPGFSKIGRARSASRSSATGIAANNSTSFISLATAANGGDFSATAPHVPPTYRPATGVVGQDGLTRLPSVTPSLKRVMSRPPIVSIMGSVSPPDDDSDDDNNAFVAVRSREEAIARDERRNRARGYSNAPAPSERLTPVSDSTSGDERTLAEEIDPATGKKLGPGVGGAGLGVGPQGGIGGTAKNAEMQLDAEKQEAVVSLEKSDEEWMVRFEKGDPENPKNWSALFRWYLTAAGSLLVLNSTFASSAPSGVVPNLEREFGFGREVGVLTISLFVAGYTFGPLIWGPASEQVGRKPVFLLAFLFYTGFQVGCGLSQNTASLLIFRLLSGCFASAPLTNSGALLADIWDADRRGIAMAYFSLAPFAGPALGPIVGGFIGNSNASWRWLFWVLTLFAGFCGLLVLFTIPETYTPKILAQKAKRLRKETGDDRYWAPLERNERNLKSLSKDLFIKPFKMLFTEPMLAAITVYIVYLMFEAYPVVFSVGHGFSAGITGLMFLGVFLGGVISTIIYLVYFNPRYKKASKRYAPDPTPPEVRIEFCLMAAPLLVIAFFVFGWTSYPTLSWVGPCIGGGILGVAVLAIFVSLFNYIVDTYLFAAASALAANTVCRSVFGAVFPLFATQMYEKLNPRWASTLLGFLALLMMPIPFVLIKYGPTLRARSKHAPDLSKLQGGKK</sequence>
<reference evidence="1" key="1">
    <citation type="submission" date="2023-04" db="EMBL/GenBank/DDBJ databases">
        <title>Draft Genome sequencing of Naganishia species isolated from polar environments using Oxford Nanopore Technology.</title>
        <authorList>
            <person name="Leo P."/>
            <person name="Venkateswaran K."/>
        </authorList>
    </citation>
    <scope>NUCLEOTIDE SEQUENCE</scope>
    <source>
        <strain evidence="1">MNA-CCFEE 5262</strain>
    </source>
</reference>
<evidence type="ECO:0000313" key="2">
    <source>
        <dbReference type="Proteomes" id="UP001230649"/>
    </source>
</evidence>
<protein>
    <submittedName>
        <fullName evidence="1">Uncharacterized protein</fullName>
    </submittedName>
</protein>
<proteinExistence type="predicted"/>
<organism evidence="1 2">
    <name type="scientific">Naganishia adeliensis</name>
    <dbReference type="NCBI Taxonomy" id="92952"/>
    <lineage>
        <taxon>Eukaryota</taxon>
        <taxon>Fungi</taxon>
        <taxon>Dikarya</taxon>
        <taxon>Basidiomycota</taxon>
        <taxon>Agaricomycotina</taxon>
        <taxon>Tremellomycetes</taxon>
        <taxon>Filobasidiales</taxon>
        <taxon>Filobasidiaceae</taxon>
        <taxon>Naganishia</taxon>
    </lineage>
</organism>
<accession>A0ACC2V5D9</accession>